<keyword evidence="9" id="KW-1185">Reference proteome</keyword>
<evidence type="ECO:0000256" key="2">
    <source>
        <dbReference type="ARBA" id="ARBA00023015"/>
    </source>
</evidence>
<dbReference type="InterPro" id="IPR036388">
    <property type="entry name" value="WH-like_DNA-bd_sf"/>
</dbReference>
<dbReference type="PANTHER" id="PTHR43133">
    <property type="entry name" value="RNA POLYMERASE ECF-TYPE SIGMA FACTO"/>
    <property type="match status" value="1"/>
</dbReference>
<name>A0A2N7VBC4_9BURK</name>
<dbReference type="NCBIfam" id="TIGR02937">
    <property type="entry name" value="sigma70-ECF"/>
    <property type="match status" value="1"/>
</dbReference>
<dbReference type="Gene3D" id="1.10.1740.10">
    <property type="match status" value="1"/>
</dbReference>
<dbReference type="EMBL" id="PNYA01000045">
    <property type="protein sequence ID" value="PMS14473.1"/>
    <property type="molecule type" value="Genomic_DNA"/>
</dbReference>
<dbReference type="OrthoDB" id="9784272at2"/>
<dbReference type="InterPro" id="IPR014284">
    <property type="entry name" value="RNA_pol_sigma-70_dom"/>
</dbReference>
<dbReference type="RefSeq" id="WP_102649369.1">
    <property type="nucleotide sequence ID" value="NZ_PNYA01000045.1"/>
</dbReference>
<evidence type="ECO:0000259" key="7">
    <source>
        <dbReference type="Pfam" id="PF04545"/>
    </source>
</evidence>
<dbReference type="PANTHER" id="PTHR43133:SF62">
    <property type="entry name" value="RNA POLYMERASE SIGMA FACTOR SIGZ"/>
    <property type="match status" value="1"/>
</dbReference>
<comment type="similarity">
    <text evidence="1">Belongs to the sigma-70 factor family. ECF subfamily.</text>
</comment>
<keyword evidence="3" id="KW-0731">Sigma factor</keyword>
<dbReference type="Pfam" id="PF04542">
    <property type="entry name" value="Sigma70_r2"/>
    <property type="match status" value="1"/>
</dbReference>
<keyword evidence="2" id="KW-0805">Transcription regulation</keyword>
<organism evidence="8 9">
    <name type="scientific">Trinickia dabaoshanensis</name>
    <dbReference type="NCBI Taxonomy" id="564714"/>
    <lineage>
        <taxon>Bacteria</taxon>
        <taxon>Pseudomonadati</taxon>
        <taxon>Pseudomonadota</taxon>
        <taxon>Betaproteobacteria</taxon>
        <taxon>Burkholderiales</taxon>
        <taxon>Burkholderiaceae</taxon>
        <taxon>Trinickia</taxon>
    </lineage>
</organism>
<comment type="caution">
    <text evidence="8">The sequence shown here is derived from an EMBL/GenBank/DDBJ whole genome shotgun (WGS) entry which is preliminary data.</text>
</comment>
<evidence type="ECO:0000256" key="3">
    <source>
        <dbReference type="ARBA" id="ARBA00023082"/>
    </source>
</evidence>
<feature type="domain" description="RNA polymerase sigma-70 region 2" evidence="6">
    <location>
        <begin position="45"/>
        <end position="107"/>
    </location>
</feature>
<evidence type="ECO:0000256" key="4">
    <source>
        <dbReference type="ARBA" id="ARBA00023125"/>
    </source>
</evidence>
<dbReference type="AlphaFoldDB" id="A0A2N7VBC4"/>
<evidence type="ECO:0000313" key="8">
    <source>
        <dbReference type="EMBL" id="PMS14473.1"/>
    </source>
</evidence>
<feature type="domain" description="RNA polymerase sigma-70 region 4" evidence="7">
    <location>
        <begin position="142"/>
        <end position="190"/>
    </location>
</feature>
<dbReference type="GO" id="GO:0006352">
    <property type="term" value="P:DNA-templated transcription initiation"/>
    <property type="evidence" value="ECO:0007669"/>
    <property type="project" value="InterPro"/>
</dbReference>
<dbReference type="InterPro" id="IPR013324">
    <property type="entry name" value="RNA_pol_sigma_r3/r4-like"/>
</dbReference>
<dbReference type="InterPro" id="IPR007627">
    <property type="entry name" value="RNA_pol_sigma70_r2"/>
</dbReference>
<protein>
    <submittedName>
        <fullName evidence="8">RNA polymerase subunit sigma-24</fullName>
    </submittedName>
</protein>
<gene>
    <name evidence="8" type="ORF">C0Z18_31470</name>
</gene>
<evidence type="ECO:0000256" key="1">
    <source>
        <dbReference type="ARBA" id="ARBA00010641"/>
    </source>
</evidence>
<evidence type="ECO:0000259" key="6">
    <source>
        <dbReference type="Pfam" id="PF04542"/>
    </source>
</evidence>
<dbReference type="InterPro" id="IPR007630">
    <property type="entry name" value="RNA_pol_sigma70_r4"/>
</dbReference>
<evidence type="ECO:0000313" key="9">
    <source>
        <dbReference type="Proteomes" id="UP000235616"/>
    </source>
</evidence>
<sequence>MTKNTLRMTASPDDDATRRALLNQMVQLIAAGDKQAFERFYALTASHVFAVIARMIRDRAEAQDLLQDVYMRAWRRADTFDPARGNAMTWLVTLARNRTIDRMREHREFDIDEAHERELEDEAPTPVDVAHWSQQRKRLEACLQALEAKQRGTVKEAFFSGATYTELADRYQVPLGTMKSWIRRSLLQLKLCLER</sequence>
<dbReference type="Gene3D" id="1.10.10.10">
    <property type="entry name" value="Winged helix-like DNA-binding domain superfamily/Winged helix DNA-binding domain"/>
    <property type="match status" value="1"/>
</dbReference>
<dbReference type="SUPFAM" id="SSF88946">
    <property type="entry name" value="Sigma2 domain of RNA polymerase sigma factors"/>
    <property type="match status" value="1"/>
</dbReference>
<dbReference type="InterPro" id="IPR039425">
    <property type="entry name" value="RNA_pol_sigma-70-like"/>
</dbReference>
<proteinExistence type="inferred from homology"/>
<dbReference type="Proteomes" id="UP000235616">
    <property type="component" value="Unassembled WGS sequence"/>
</dbReference>
<keyword evidence="4" id="KW-0238">DNA-binding</keyword>
<evidence type="ECO:0000256" key="5">
    <source>
        <dbReference type="ARBA" id="ARBA00023163"/>
    </source>
</evidence>
<keyword evidence="5" id="KW-0804">Transcription</keyword>
<dbReference type="GO" id="GO:0016987">
    <property type="term" value="F:sigma factor activity"/>
    <property type="evidence" value="ECO:0007669"/>
    <property type="project" value="UniProtKB-KW"/>
</dbReference>
<dbReference type="Pfam" id="PF04545">
    <property type="entry name" value="Sigma70_r4"/>
    <property type="match status" value="1"/>
</dbReference>
<dbReference type="SUPFAM" id="SSF88659">
    <property type="entry name" value="Sigma3 and sigma4 domains of RNA polymerase sigma factors"/>
    <property type="match status" value="1"/>
</dbReference>
<dbReference type="InterPro" id="IPR013325">
    <property type="entry name" value="RNA_pol_sigma_r2"/>
</dbReference>
<reference evidence="8 9" key="1">
    <citation type="submission" date="2018-01" db="EMBL/GenBank/DDBJ databases">
        <title>Whole genome analyses suggest that Burkholderia sensu lato contains two further novel genera in the rhizoxinica-symbiotica group Mycetohabitans gen. nov., and Trinickia gen. nov.: implications for the evolution of diazotrophy and nodulation in the Burkholderiaceae.</title>
        <authorList>
            <person name="Estrada-de los Santos P."/>
            <person name="Palmer M."/>
            <person name="Chavez-Ramirez B."/>
            <person name="Beukes C."/>
            <person name="Steenkamp E.T."/>
            <person name="Hirsch A.M."/>
            <person name="Manyaka P."/>
            <person name="Maluk M."/>
            <person name="Lafos M."/>
            <person name="Crook M."/>
            <person name="Gross E."/>
            <person name="Simon M.F."/>
            <person name="Bueno dos Reis Junior F."/>
            <person name="Poole P.S."/>
            <person name="Venter S.N."/>
            <person name="James E.K."/>
        </authorList>
    </citation>
    <scope>NUCLEOTIDE SEQUENCE [LARGE SCALE GENOMIC DNA]</scope>
    <source>
        <strain evidence="8 9">GIMN1.004</strain>
    </source>
</reference>
<accession>A0A2N7VBC4</accession>
<dbReference type="GO" id="GO:0003677">
    <property type="term" value="F:DNA binding"/>
    <property type="evidence" value="ECO:0007669"/>
    <property type="project" value="UniProtKB-KW"/>
</dbReference>